<dbReference type="PANTHER" id="PTHR31465:SF1">
    <property type="entry name" value="PROTEIN RTA1-RELATED"/>
    <property type="match status" value="1"/>
</dbReference>
<gene>
    <name evidence="6" type="ORF">MVEN_00398800</name>
</gene>
<evidence type="ECO:0000256" key="1">
    <source>
        <dbReference type="ARBA" id="ARBA00004141"/>
    </source>
</evidence>
<feature type="transmembrane region" description="Helical" evidence="5">
    <location>
        <begin position="59"/>
        <end position="81"/>
    </location>
</feature>
<protein>
    <submittedName>
        <fullName evidence="6">Uncharacterized protein</fullName>
    </submittedName>
</protein>
<keyword evidence="7" id="KW-1185">Reference proteome</keyword>
<accession>A0A8H6YWS2</accession>
<keyword evidence="3 5" id="KW-1133">Transmembrane helix</keyword>
<evidence type="ECO:0000256" key="4">
    <source>
        <dbReference type="ARBA" id="ARBA00023136"/>
    </source>
</evidence>
<feature type="transmembrane region" description="Helical" evidence="5">
    <location>
        <begin position="195"/>
        <end position="216"/>
    </location>
</feature>
<feature type="transmembrane region" description="Helical" evidence="5">
    <location>
        <begin position="101"/>
        <end position="124"/>
    </location>
</feature>
<comment type="subcellular location">
    <subcellularLocation>
        <location evidence="1">Membrane</location>
        <topology evidence="1">Multi-pass membrane protein</topology>
    </subcellularLocation>
</comment>
<keyword evidence="2 5" id="KW-0812">Transmembrane</keyword>
<organism evidence="6 7">
    <name type="scientific">Mycena venus</name>
    <dbReference type="NCBI Taxonomy" id="2733690"/>
    <lineage>
        <taxon>Eukaryota</taxon>
        <taxon>Fungi</taxon>
        <taxon>Dikarya</taxon>
        <taxon>Basidiomycota</taxon>
        <taxon>Agaricomycotina</taxon>
        <taxon>Agaricomycetes</taxon>
        <taxon>Agaricomycetidae</taxon>
        <taxon>Agaricales</taxon>
        <taxon>Marasmiineae</taxon>
        <taxon>Mycenaceae</taxon>
        <taxon>Mycena</taxon>
    </lineage>
</organism>
<dbReference type="PANTHER" id="PTHR31465">
    <property type="entry name" value="PROTEIN RTA1-RELATED"/>
    <property type="match status" value="1"/>
</dbReference>
<sequence>MTAGFILRLGYINTPFSVGAFIAMDLFILLSPCLFLATDYMILSRLATIFDEKVAQSCFLIRHSLIVKIFVWSDVITFLLQSTGGSLTTTNDNHLVSLGNTLTMIGLILQAISFLLFTVVLLIFGLRVSKRFPEVWSPHDPRPFKVVSRDPIEDWRILYWVVCTTCIGILVRSVFRITEFAGGYSGTIVLHEVYFYIFDALPLWISMSLYCIVWPVRAFIVHSGDHELNVRK</sequence>
<feature type="transmembrane region" description="Helical" evidence="5">
    <location>
        <begin position="16"/>
        <end position="38"/>
    </location>
</feature>
<dbReference type="AlphaFoldDB" id="A0A8H6YWS2"/>
<dbReference type="GO" id="GO:0016020">
    <property type="term" value="C:membrane"/>
    <property type="evidence" value="ECO:0007669"/>
    <property type="project" value="UniProtKB-SubCell"/>
</dbReference>
<dbReference type="Proteomes" id="UP000620124">
    <property type="component" value="Unassembled WGS sequence"/>
</dbReference>
<evidence type="ECO:0000256" key="2">
    <source>
        <dbReference type="ARBA" id="ARBA00022692"/>
    </source>
</evidence>
<comment type="caution">
    <text evidence="6">The sequence shown here is derived from an EMBL/GenBank/DDBJ whole genome shotgun (WGS) entry which is preliminary data.</text>
</comment>
<dbReference type="InterPro" id="IPR007568">
    <property type="entry name" value="RTA1"/>
</dbReference>
<evidence type="ECO:0000256" key="3">
    <source>
        <dbReference type="ARBA" id="ARBA00022989"/>
    </source>
</evidence>
<dbReference type="Pfam" id="PF04479">
    <property type="entry name" value="RTA1"/>
    <property type="match status" value="1"/>
</dbReference>
<evidence type="ECO:0000313" key="7">
    <source>
        <dbReference type="Proteomes" id="UP000620124"/>
    </source>
</evidence>
<name>A0A8H6YWS2_9AGAR</name>
<feature type="transmembrane region" description="Helical" evidence="5">
    <location>
        <begin position="157"/>
        <end position="175"/>
    </location>
</feature>
<dbReference type="OrthoDB" id="3358017at2759"/>
<reference evidence="6" key="1">
    <citation type="submission" date="2020-05" db="EMBL/GenBank/DDBJ databases">
        <title>Mycena genomes resolve the evolution of fungal bioluminescence.</title>
        <authorList>
            <person name="Tsai I.J."/>
        </authorList>
    </citation>
    <scope>NUCLEOTIDE SEQUENCE</scope>
    <source>
        <strain evidence="6">CCC161011</strain>
    </source>
</reference>
<proteinExistence type="predicted"/>
<keyword evidence="4 5" id="KW-0472">Membrane</keyword>
<dbReference type="EMBL" id="JACAZI010000003">
    <property type="protein sequence ID" value="KAF7365270.1"/>
    <property type="molecule type" value="Genomic_DNA"/>
</dbReference>
<evidence type="ECO:0000256" key="5">
    <source>
        <dbReference type="SAM" id="Phobius"/>
    </source>
</evidence>
<evidence type="ECO:0000313" key="6">
    <source>
        <dbReference type="EMBL" id="KAF7365270.1"/>
    </source>
</evidence>